<protein>
    <submittedName>
        <fullName evidence="2">Uncharacterized protein</fullName>
    </submittedName>
</protein>
<gene>
    <name evidence="2" type="ORF">NDU88_009562</name>
</gene>
<organism evidence="2 3">
    <name type="scientific">Pleurodeles waltl</name>
    <name type="common">Iberian ribbed newt</name>
    <dbReference type="NCBI Taxonomy" id="8319"/>
    <lineage>
        <taxon>Eukaryota</taxon>
        <taxon>Metazoa</taxon>
        <taxon>Chordata</taxon>
        <taxon>Craniata</taxon>
        <taxon>Vertebrata</taxon>
        <taxon>Euteleostomi</taxon>
        <taxon>Amphibia</taxon>
        <taxon>Batrachia</taxon>
        <taxon>Caudata</taxon>
        <taxon>Salamandroidea</taxon>
        <taxon>Salamandridae</taxon>
        <taxon>Pleurodelinae</taxon>
        <taxon>Pleurodeles</taxon>
    </lineage>
</organism>
<accession>A0AAV7PXJ9</accession>
<feature type="region of interest" description="Disordered" evidence="1">
    <location>
        <begin position="40"/>
        <end position="65"/>
    </location>
</feature>
<proteinExistence type="predicted"/>
<name>A0AAV7PXJ9_PLEWA</name>
<comment type="caution">
    <text evidence="2">The sequence shown here is derived from an EMBL/GenBank/DDBJ whole genome shotgun (WGS) entry which is preliminary data.</text>
</comment>
<sequence length="86" mass="9283">MQKRKRRPRFCRMRPSALVSPPTEEVQKVVAAVNLLGGSSQESVAPSQGAFEERTDSDSESTALEPSSVILPVVTLGTADACWHLS</sequence>
<evidence type="ECO:0000256" key="1">
    <source>
        <dbReference type="SAM" id="MobiDB-lite"/>
    </source>
</evidence>
<reference evidence="2" key="1">
    <citation type="journal article" date="2022" name="bioRxiv">
        <title>Sequencing and chromosome-scale assembly of the giantPleurodeles waltlgenome.</title>
        <authorList>
            <person name="Brown T."/>
            <person name="Elewa A."/>
            <person name="Iarovenko S."/>
            <person name="Subramanian E."/>
            <person name="Araus A.J."/>
            <person name="Petzold A."/>
            <person name="Susuki M."/>
            <person name="Suzuki K.-i.T."/>
            <person name="Hayashi T."/>
            <person name="Toyoda A."/>
            <person name="Oliveira C."/>
            <person name="Osipova E."/>
            <person name="Leigh N.D."/>
            <person name="Simon A."/>
            <person name="Yun M.H."/>
        </authorList>
    </citation>
    <scope>NUCLEOTIDE SEQUENCE</scope>
    <source>
        <strain evidence="2">20211129_DDA</strain>
        <tissue evidence="2">Liver</tissue>
    </source>
</reference>
<keyword evidence="3" id="KW-1185">Reference proteome</keyword>
<dbReference type="AlphaFoldDB" id="A0AAV7PXJ9"/>
<evidence type="ECO:0000313" key="2">
    <source>
        <dbReference type="EMBL" id="KAJ1131223.1"/>
    </source>
</evidence>
<evidence type="ECO:0000313" key="3">
    <source>
        <dbReference type="Proteomes" id="UP001066276"/>
    </source>
</evidence>
<dbReference type="Proteomes" id="UP001066276">
    <property type="component" value="Chromosome 7"/>
</dbReference>
<dbReference type="EMBL" id="JANPWB010000011">
    <property type="protein sequence ID" value="KAJ1131223.1"/>
    <property type="molecule type" value="Genomic_DNA"/>
</dbReference>